<dbReference type="InterPro" id="IPR036388">
    <property type="entry name" value="WH-like_DNA-bd_sf"/>
</dbReference>
<dbReference type="SUPFAM" id="SSF46785">
    <property type="entry name" value="Winged helix' DNA-binding domain"/>
    <property type="match status" value="1"/>
</dbReference>
<gene>
    <name evidence="5" type="ORF">Xsto_01354</name>
</gene>
<dbReference type="GO" id="GO:0006355">
    <property type="term" value="P:regulation of DNA-templated transcription"/>
    <property type="evidence" value="ECO:0007669"/>
    <property type="project" value="UniProtKB-ARBA"/>
</dbReference>
<keyword evidence="6" id="KW-1185">Reference proteome</keyword>
<dbReference type="InterPro" id="IPR013196">
    <property type="entry name" value="HTH_11"/>
</dbReference>
<feature type="binding site" evidence="2">
    <location>
        <begin position="219"/>
        <end position="220"/>
    </location>
    <ligand>
        <name>ATP</name>
        <dbReference type="ChEBI" id="CHEBI:30616"/>
    </ligand>
</feature>
<feature type="binding site" evidence="2">
    <location>
        <begin position="182"/>
        <end position="189"/>
    </location>
    <ligand>
        <name>ATP</name>
        <dbReference type="ChEBI" id="CHEBI:30616"/>
    </ligand>
</feature>
<sequence>MAAYQPPYRITPSILNRVIEIGELLGRWSVQSEMNSPLLRKENRIRTIQASLAIEHNSLSIEQVTAIMNGKRVLAPAKDIQEVHNAILAYEKLPDWRSHQLSDLLAAHRLLMMGLIDFPGQLRGNDVGIYRENKLIHMAPPASQISRLINELLTWLKQTDIHPLIASSIFHYEFEFIHPFADGNGRMGRLWQTLILSEWRSELAWLPVETIIHYQQQAYYQVLRECDKTSDCTVFIDFILEKLAEALKESIDTEQQDTILESEEMSVQMSVQMSEENTQQLNATAKKILSIIVNHPAITISQLAGDLGVTPRTIERNIKVLQECGYLIRVGAKKGGYWRVR</sequence>
<keyword evidence="2" id="KW-0547">Nucleotide-binding</keyword>
<dbReference type="CDD" id="cd00090">
    <property type="entry name" value="HTH_ARSR"/>
    <property type="match status" value="1"/>
</dbReference>
<dbReference type="Pfam" id="PF02661">
    <property type="entry name" value="Fic"/>
    <property type="match status" value="1"/>
</dbReference>
<feature type="domain" description="Fido" evidence="4">
    <location>
        <begin position="99"/>
        <end position="241"/>
    </location>
</feature>
<dbReference type="Pfam" id="PF08279">
    <property type="entry name" value="HTH_11"/>
    <property type="match status" value="1"/>
</dbReference>
<evidence type="ECO:0000256" key="3">
    <source>
        <dbReference type="PIRSR" id="PIRSR640198-3"/>
    </source>
</evidence>
<protein>
    <recommendedName>
        <fullName evidence="4">Fido domain-containing protein</fullName>
    </recommendedName>
</protein>
<dbReference type="Proteomes" id="UP000222366">
    <property type="component" value="Unassembled WGS sequence"/>
</dbReference>
<dbReference type="InterPro" id="IPR036597">
    <property type="entry name" value="Fido-like_dom_sf"/>
</dbReference>
<dbReference type="PANTHER" id="PTHR13504">
    <property type="entry name" value="FIDO DOMAIN-CONTAINING PROTEIN DDB_G0283145"/>
    <property type="match status" value="1"/>
</dbReference>
<evidence type="ECO:0000259" key="4">
    <source>
        <dbReference type="PROSITE" id="PS51459"/>
    </source>
</evidence>
<keyword evidence="2" id="KW-0067">ATP-binding</keyword>
<evidence type="ECO:0000256" key="2">
    <source>
        <dbReference type="PIRSR" id="PIRSR640198-2"/>
    </source>
</evidence>
<dbReference type="GO" id="GO:0005524">
    <property type="term" value="F:ATP binding"/>
    <property type="evidence" value="ECO:0007669"/>
    <property type="project" value="UniProtKB-KW"/>
</dbReference>
<evidence type="ECO:0000313" key="6">
    <source>
        <dbReference type="Proteomes" id="UP000222366"/>
    </source>
</evidence>
<dbReference type="PROSITE" id="PS51459">
    <property type="entry name" value="FIDO"/>
    <property type="match status" value="1"/>
</dbReference>
<evidence type="ECO:0000313" key="5">
    <source>
        <dbReference type="EMBL" id="PHM66129.1"/>
    </source>
</evidence>
<dbReference type="InterPro" id="IPR040198">
    <property type="entry name" value="Fido_containing"/>
</dbReference>
<dbReference type="Gene3D" id="1.10.3290.10">
    <property type="entry name" value="Fido-like domain"/>
    <property type="match status" value="1"/>
</dbReference>
<name>A0A2D0KRS9_9GAMM</name>
<evidence type="ECO:0000256" key="1">
    <source>
        <dbReference type="PIRSR" id="PIRSR640198-1"/>
    </source>
</evidence>
<feature type="active site" evidence="1">
    <location>
        <position position="178"/>
    </location>
</feature>
<dbReference type="InterPro" id="IPR011991">
    <property type="entry name" value="ArsR-like_HTH"/>
</dbReference>
<dbReference type="InterPro" id="IPR036390">
    <property type="entry name" value="WH_DNA-bd_sf"/>
</dbReference>
<accession>A0A2D0KRS9</accession>
<proteinExistence type="predicted"/>
<dbReference type="SUPFAM" id="SSF140931">
    <property type="entry name" value="Fic-like"/>
    <property type="match status" value="1"/>
</dbReference>
<dbReference type="Gene3D" id="1.10.10.10">
    <property type="entry name" value="Winged helix-like DNA-binding domain superfamily/Winged helix DNA-binding domain"/>
    <property type="match status" value="1"/>
</dbReference>
<comment type="caution">
    <text evidence="5">The sequence shown here is derived from an EMBL/GenBank/DDBJ whole genome shotgun (WGS) entry which is preliminary data.</text>
</comment>
<dbReference type="InterPro" id="IPR003812">
    <property type="entry name" value="Fido"/>
</dbReference>
<dbReference type="EMBL" id="NJAJ01000010">
    <property type="protein sequence ID" value="PHM66129.1"/>
    <property type="molecule type" value="Genomic_DNA"/>
</dbReference>
<reference evidence="5 6" key="1">
    <citation type="journal article" date="2017" name="Nat. Microbiol.">
        <title>Natural product diversity associated with the nematode symbionts Photorhabdus and Xenorhabdus.</title>
        <authorList>
            <person name="Tobias N.J."/>
            <person name="Wolff H."/>
            <person name="Djahanschiri B."/>
            <person name="Grundmann F."/>
            <person name="Kronenwerth M."/>
            <person name="Shi Y.M."/>
            <person name="Simonyi S."/>
            <person name="Grun P."/>
            <person name="Shapiro-Ilan D."/>
            <person name="Pidot S.J."/>
            <person name="Stinear T.P."/>
            <person name="Ebersberger I."/>
            <person name="Bode H.B."/>
        </authorList>
    </citation>
    <scope>NUCLEOTIDE SEQUENCE [LARGE SCALE GENOMIC DNA]</scope>
    <source>
        <strain evidence="5 6">DSM 17904</strain>
    </source>
</reference>
<organism evidence="5 6">
    <name type="scientific">Xenorhabdus stockiae</name>
    <dbReference type="NCBI Taxonomy" id="351614"/>
    <lineage>
        <taxon>Bacteria</taxon>
        <taxon>Pseudomonadati</taxon>
        <taxon>Pseudomonadota</taxon>
        <taxon>Gammaproteobacteria</taxon>
        <taxon>Enterobacterales</taxon>
        <taxon>Morganellaceae</taxon>
        <taxon>Xenorhabdus</taxon>
    </lineage>
</organism>
<dbReference type="RefSeq" id="WP_099124472.1">
    <property type="nucleotide sequence ID" value="NZ_CAWNRH010000002.1"/>
</dbReference>
<dbReference type="AlphaFoldDB" id="A0A2D0KRS9"/>
<dbReference type="PANTHER" id="PTHR13504:SF38">
    <property type="entry name" value="FIDO DOMAIN-CONTAINING PROTEIN"/>
    <property type="match status" value="1"/>
</dbReference>
<feature type="site" description="Important for autoinhibition of adenylyltransferase activity" evidence="3">
    <location>
        <position position="55"/>
    </location>
</feature>